<dbReference type="CDD" id="cd02440">
    <property type="entry name" value="AdoMet_MTases"/>
    <property type="match status" value="1"/>
</dbReference>
<evidence type="ECO:0000256" key="2">
    <source>
        <dbReference type="ARBA" id="ARBA00022603"/>
    </source>
</evidence>
<comment type="similarity">
    <text evidence="1">Belongs to the methyltransferase superfamily.</text>
</comment>
<dbReference type="InterPro" id="IPR013216">
    <property type="entry name" value="Methyltransf_11"/>
</dbReference>
<dbReference type="GO" id="GO:0032259">
    <property type="term" value="P:methylation"/>
    <property type="evidence" value="ECO:0007669"/>
    <property type="project" value="UniProtKB-KW"/>
</dbReference>
<proteinExistence type="inferred from homology"/>
<dbReference type="GO" id="GO:0008168">
    <property type="term" value="F:methyltransferase activity"/>
    <property type="evidence" value="ECO:0007669"/>
    <property type="project" value="UniProtKB-KW"/>
</dbReference>
<dbReference type="InterPro" id="IPR051052">
    <property type="entry name" value="Diverse_substrate_MTase"/>
</dbReference>
<evidence type="ECO:0000313" key="6">
    <source>
        <dbReference type="RefSeq" id="XP_005089253.1"/>
    </source>
</evidence>
<keyword evidence="5" id="KW-1185">Reference proteome</keyword>
<dbReference type="InterPro" id="IPR029063">
    <property type="entry name" value="SAM-dependent_MTases_sf"/>
</dbReference>
<dbReference type="Pfam" id="PF08241">
    <property type="entry name" value="Methyltransf_11"/>
    <property type="match status" value="1"/>
</dbReference>
<evidence type="ECO:0000256" key="1">
    <source>
        <dbReference type="ARBA" id="ARBA00008361"/>
    </source>
</evidence>
<gene>
    <name evidence="6" type="primary">LOC101861999</name>
</gene>
<dbReference type="SUPFAM" id="SSF53335">
    <property type="entry name" value="S-adenosyl-L-methionine-dependent methyltransferases"/>
    <property type="match status" value="1"/>
</dbReference>
<accession>A0ABM0JAK7</accession>
<name>A0ABM0JAK7_APLCA</name>
<dbReference type="PANTHER" id="PTHR44942:SF4">
    <property type="entry name" value="METHYLTRANSFERASE TYPE 11 DOMAIN-CONTAINING PROTEIN"/>
    <property type="match status" value="1"/>
</dbReference>
<keyword evidence="2 6" id="KW-0489">Methyltransferase</keyword>
<reference evidence="6" key="1">
    <citation type="submission" date="2025-08" db="UniProtKB">
        <authorList>
            <consortium name="RefSeq"/>
        </authorList>
    </citation>
    <scope>IDENTIFICATION</scope>
</reference>
<dbReference type="Proteomes" id="UP000694888">
    <property type="component" value="Unplaced"/>
</dbReference>
<organism evidence="5 6">
    <name type="scientific">Aplysia californica</name>
    <name type="common">California sea hare</name>
    <dbReference type="NCBI Taxonomy" id="6500"/>
    <lineage>
        <taxon>Eukaryota</taxon>
        <taxon>Metazoa</taxon>
        <taxon>Spiralia</taxon>
        <taxon>Lophotrochozoa</taxon>
        <taxon>Mollusca</taxon>
        <taxon>Gastropoda</taxon>
        <taxon>Heterobranchia</taxon>
        <taxon>Euthyneura</taxon>
        <taxon>Tectipleura</taxon>
        <taxon>Aplysiida</taxon>
        <taxon>Aplysioidea</taxon>
        <taxon>Aplysiidae</taxon>
        <taxon>Aplysia</taxon>
    </lineage>
</organism>
<protein>
    <submittedName>
        <fullName evidence="6">Uncharacterized methyltransferase C25B8.09</fullName>
    </submittedName>
</protein>
<evidence type="ECO:0000259" key="4">
    <source>
        <dbReference type="Pfam" id="PF08241"/>
    </source>
</evidence>
<dbReference type="GeneID" id="101861999"/>
<feature type="domain" description="Methyltransferase type 11" evidence="4">
    <location>
        <begin position="70"/>
        <end position="162"/>
    </location>
</feature>
<dbReference type="PANTHER" id="PTHR44942">
    <property type="entry name" value="METHYLTRANSF_11 DOMAIN-CONTAINING PROTEIN"/>
    <property type="match status" value="1"/>
</dbReference>
<dbReference type="RefSeq" id="XP_005089253.1">
    <property type="nucleotide sequence ID" value="XM_005089196.3"/>
</dbReference>
<sequence>MDKMHCSTKADGEPDGAYIAAVGFKTGADNYEKGRPSYTAEAVDYVVSEVAAVAKSRPESTGTTKYNVVELGAGTGKLTEVLCKKLPESCRYLALEPSQEFHDTMAAKNLGVDTVVGDAGAIPVEDGSAENVVCAQSFHWFADKEYLEEIRRVLVPGGRLMIVMNWKLFERDWMKPIYEQRKKVYARTGSSLKFLINSKQWQRDIKDSPLFSFKEHLSLPGIEFRGDVEKILQNLTTTSAYNMLPKEEQEAYLNELRQILRSWPGLDLNDLSIPFSSEIYTYIAQ</sequence>
<keyword evidence="3" id="KW-0808">Transferase</keyword>
<dbReference type="Gene3D" id="3.40.50.150">
    <property type="entry name" value="Vaccinia Virus protein VP39"/>
    <property type="match status" value="1"/>
</dbReference>
<evidence type="ECO:0000313" key="5">
    <source>
        <dbReference type="Proteomes" id="UP000694888"/>
    </source>
</evidence>
<evidence type="ECO:0000256" key="3">
    <source>
        <dbReference type="ARBA" id="ARBA00022679"/>
    </source>
</evidence>